<dbReference type="PRINTS" id="PR00449">
    <property type="entry name" value="RASTRNSFRMNG"/>
</dbReference>
<feature type="compositionally biased region" description="Basic and acidic residues" evidence="5">
    <location>
        <begin position="217"/>
        <end position="232"/>
    </location>
</feature>
<sequence>MRSIKCVVVGDGAVGKTSLLISYTTNTFPQDYIPTVFDNYSTTVLLPNPYFDEESDDSKDDSQLFKLNLWDTAGQEEYDRLRPLSYPQTDVFLVCFSISEPSSLKNVVDKWCPEILQNSGLESTDFYKKLGKYPIFLVGTKSDLRESAGEAERLKELNSDFVSQDEIDSVVKQCGFIGYVECSAATQSGVREVFEQSVSSVVYDPEKVDKDKLRAERKQVRDQQQQNEKEQQRQLAQEPIQGQQQQQKQKQQQKVLYENSAESTVKPQKKKRITPASGVKYLKKLKKKSTCAIL</sequence>
<dbReference type="CDD" id="cd00157">
    <property type="entry name" value="Rho"/>
    <property type="match status" value="1"/>
</dbReference>
<dbReference type="PANTHER" id="PTHR24072">
    <property type="entry name" value="RHO FAMILY GTPASE"/>
    <property type="match status" value="1"/>
</dbReference>
<dbReference type="EMBL" id="CP058610">
    <property type="protein sequence ID" value="QLG74260.1"/>
    <property type="molecule type" value="Genomic_DNA"/>
</dbReference>
<dbReference type="PROSITE" id="PS51419">
    <property type="entry name" value="RAB"/>
    <property type="match status" value="1"/>
</dbReference>
<feature type="compositionally biased region" description="Low complexity" evidence="5">
    <location>
        <begin position="241"/>
        <end position="254"/>
    </location>
</feature>
<dbReference type="InterPro" id="IPR001806">
    <property type="entry name" value="Small_GTPase"/>
</dbReference>
<dbReference type="GO" id="GO:0003924">
    <property type="term" value="F:GTPase activity"/>
    <property type="evidence" value="ECO:0007669"/>
    <property type="project" value="InterPro"/>
</dbReference>
<name>A0A7H9B6V1_ZYGMR</name>
<dbReference type="OrthoDB" id="8830751at2759"/>
<keyword evidence="7" id="KW-1185">Reference proteome</keyword>
<dbReference type="InterPro" id="IPR003578">
    <property type="entry name" value="Small_GTPase_Rho"/>
</dbReference>
<keyword evidence="4" id="KW-0342">GTP-binding</keyword>
<dbReference type="SMART" id="SM00174">
    <property type="entry name" value="RHO"/>
    <property type="match status" value="1"/>
</dbReference>
<dbReference type="RefSeq" id="XP_037145985.1">
    <property type="nucleotide sequence ID" value="XM_037290090.1"/>
</dbReference>
<dbReference type="Pfam" id="PF00071">
    <property type="entry name" value="Ras"/>
    <property type="match status" value="1"/>
</dbReference>
<dbReference type="SMART" id="SM00173">
    <property type="entry name" value="RAS"/>
    <property type="match status" value="1"/>
</dbReference>
<evidence type="ECO:0000313" key="6">
    <source>
        <dbReference type="EMBL" id="QLG74260.1"/>
    </source>
</evidence>
<dbReference type="PROSITE" id="PS51420">
    <property type="entry name" value="RHO"/>
    <property type="match status" value="1"/>
</dbReference>
<reference evidence="6 7" key="1">
    <citation type="submission" date="2020-07" db="EMBL/GenBank/DDBJ databases">
        <title>The yeast mating-type switching endonuclease HO is a domesticated member of an unorthodox homing genetic element family.</title>
        <authorList>
            <person name="Coughlan A.Y."/>
            <person name="Lombardi L."/>
            <person name="Braun-Galleani S."/>
            <person name="Martos A.R."/>
            <person name="Galeote V."/>
            <person name="Bigey F."/>
            <person name="Dequin S."/>
            <person name="Byrne K.P."/>
            <person name="Wolfe K.H."/>
        </authorList>
    </citation>
    <scope>NUCLEOTIDE SEQUENCE [LARGE SCALE GENOMIC DNA]</scope>
    <source>
        <strain evidence="6 7">NRRL Y-6702</strain>
    </source>
</reference>
<dbReference type="InterPro" id="IPR005225">
    <property type="entry name" value="Small_GTP-bd"/>
</dbReference>
<dbReference type="AlphaFoldDB" id="A0A7H9B6V1"/>
<dbReference type="PROSITE" id="PS51421">
    <property type="entry name" value="RAS"/>
    <property type="match status" value="1"/>
</dbReference>
<keyword evidence="2" id="KW-0488">Methylation</keyword>
<evidence type="ECO:0000256" key="3">
    <source>
        <dbReference type="ARBA" id="ARBA00022741"/>
    </source>
</evidence>
<dbReference type="Gene3D" id="3.40.50.300">
    <property type="entry name" value="P-loop containing nucleotide triphosphate hydrolases"/>
    <property type="match status" value="1"/>
</dbReference>
<dbReference type="SUPFAM" id="SSF52540">
    <property type="entry name" value="P-loop containing nucleoside triphosphate hydrolases"/>
    <property type="match status" value="1"/>
</dbReference>
<gene>
    <name evidence="6" type="ORF">HG535_0G01440</name>
</gene>
<evidence type="ECO:0000256" key="4">
    <source>
        <dbReference type="ARBA" id="ARBA00023134"/>
    </source>
</evidence>
<dbReference type="KEGG" id="zmk:HG535_0G01440"/>
<proteinExistence type="inferred from homology"/>
<evidence type="ECO:0000256" key="1">
    <source>
        <dbReference type="ARBA" id="ARBA00010142"/>
    </source>
</evidence>
<organism evidence="6 7">
    <name type="scientific">Zygotorulaspora mrakii</name>
    <name type="common">Zygosaccharomyces mrakii</name>
    <dbReference type="NCBI Taxonomy" id="42260"/>
    <lineage>
        <taxon>Eukaryota</taxon>
        <taxon>Fungi</taxon>
        <taxon>Dikarya</taxon>
        <taxon>Ascomycota</taxon>
        <taxon>Saccharomycotina</taxon>
        <taxon>Saccharomycetes</taxon>
        <taxon>Saccharomycetales</taxon>
        <taxon>Saccharomycetaceae</taxon>
        <taxon>Zygotorulaspora</taxon>
    </lineage>
</organism>
<evidence type="ECO:0000256" key="2">
    <source>
        <dbReference type="ARBA" id="ARBA00022481"/>
    </source>
</evidence>
<keyword evidence="3" id="KW-0547">Nucleotide-binding</keyword>
<dbReference type="GeneID" id="59238043"/>
<dbReference type="FunFam" id="3.40.50.300:FF:001179">
    <property type="entry name" value="Rho family GTPase"/>
    <property type="match status" value="1"/>
</dbReference>
<dbReference type="SMART" id="SM00175">
    <property type="entry name" value="RAB"/>
    <property type="match status" value="1"/>
</dbReference>
<dbReference type="GO" id="GO:0005525">
    <property type="term" value="F:GTP binding"/>
    <property type="evidence" value="ECO:0007669"/>
    <property type="project" value="UniProtKB-KW"/>
</dbReference>
<evidence type="ECO:0000256" key="5">
    <source>
        <dbReference type="SAM" id="MobiDB-lite"/>
    </source>
</evidence>
<protein>
    <submittedName>
        <fullName evidence="6">Uncharacterized protein</fullName>
    </submittedName>
</protein>
<feature type="region of interest" description="Disordered" evidence="5">
    <location>
        <begin position="217"/>
        <end position="278"/>
    </location>
</feature>
<evidence type="ECO:0000313" key="7">
    <source>
        <dbReference type="Proteomes" id="UP000509704"/>
    </source>
</evidence>
<dbReference type="NCBIfam" id="TIGR00231">
    <property type="entry name" value="small_GTP"/>
    <property type="match status" value="1"/>
</dbReference>
<accession>A0A7H9B6V1</accession>
<dbReference type="InterPro" id="IPR027417">
    <property type="entry name" value="P-loop_NTPase"/>
</dbReference>
<dbReference type="Proteomes" id="UP000509704">
    <property type="component" value="Chromosome 7"/>
</dbReference>
<comment type="similarity">
    <text evidence="1">Belongs to the small GTPase superfamily. Rho family.</text>
</comment>
<dbReference type="GO" id="GO:0007264">
    <property type="term" value="P:small GTPase-mediated signal transduction"/>
    <property type="evidence" value="ECO:0007669"/>
    <property type="project" value="InterPro"/>
</dbReference>